<evidence type="ECO:0000259" key="2">
    <source>
        <dbReference type="Pfam" id="PF03992"/>
    </source>
</evidence>
<feature type="transmembrane region" description="Helical" evidence="1">
    <location>
        <begin position="160"/>
        <end position="179"/>
    </location>
</feature>
<dbReference type="Gene3D" id="3.30.70.100">
    <property type="match status" value="1"/>
</dbReference>
<dbReference type="RefSeq" id="WP_183355999.1">
    <property type="nucleotide sequence ID" value="NZ_BLXX01000012.1"/>
</dbReference>
<keyword evidence="1" id="KW-0472">Membrane</keyword>
<comment type="caution">
    <text evidence="3">The sequence shown here is derived from an EMBL/GenBank/DDBJ whole genome shotgun (WGS) entry which is preliminary data.</text>
</comment>
<dbReference type="InterPro" id="IPR007138">
    <property type="entry name" value="ABM_dom"/>
</dbReference>
<proteinExistence type="predicted"/>
<keyword evidence="3" id="KW-0503">Monooxygenase</keyword>
<gene>
    <name evidence="3" type="ORF">GMST_35310</name>
</gene>
<organism evidence="3 4">
    <name type="scientific">Geomonas silvestris</name>
    <dbReference type="NCBI Taxonomy" id="2740184"/>
    <lineage>
        <taxon>Bacteria</taxon>
        <taxon>Pseudomonadati</taxon>
        <taxon>Thermodesulfobacteriota</taxon>
        <taxon>Desulfuromonadia</taxon>
        <taxon>Geobacterales</taxon>
        <taxon>Geobacteraceae</taxon>
        <taxon>Geomonas</taxon>
    </lineage>
</organism>
<dbReference type="InterPro" id="IPR038762">
    <property type="entry name" value="ABM_predict"/>
</dbReference>
<dbReference type="EMBL" id="BLXX01000012">
    <property type="protein sequence ID" value="GFO61206.1"/>
    <property type="molecule type" value="Genomic_DNA"/>
</dbReference>
<protein>
    <submittedName>
        <fullName evidence="3">Antibiotic biosynthesis monooxygenase</fullName>
    </submittedName>
</protein>
<dbReference type="Pfam" id="PF03992">
    <property type="entry name" value="ABM"/>
    <property type="match status" value="1"/>
</dbReference>
<dbReference type="AlphaFoldDB" id="A0A6V8MMG8"/>
<dbReference type="PANTHER" id="PTHR40057">
    <property type="entry name" value="SLR1162 PROTEIN"/>
    <property type="match status" value="1"/>
</dbReference>
<sequence>MGTIASTDTKTVDGATVVITHRLRAGKRGEYERWLNEIAPRCQTAPGHLDWNIVRPIPGLTDTYTVIIRFDTEANLRTWMESPTRARLIEKVRPLLATDDDFFISSGLDFWFTPAGAKAKIPVRWKQYLVTWSAIYPLALLIPVAVSPLLHRLGVADNRFLATFAVTGVVVFLMVYLVMPRYTRLVQRWLFSRPDAS</sequence>
<keyword evidence="1" id="KW-0812">Transmembrane</keyword>
<dbReference type="InterPro" id="IPR011008">
    <property type="entry name" value="Dimeric_a/b-barrel"/>
</dbReference>
<name>A0A6V8MMG8_9BACT</name>
<evidence type="ECO:0000256" key="1">
    <source>
        <dbReference type="SAM" id="Phobius"/>
    </source>
</evidence>
<reference evidence="4" key="1">
    <citation type="submission" date="2020-06" db="EMBL/GenBank/DDBJ databases">
        <title>Draft genomic sequence of Geomonas sp. Red330.</title>
        <authorList>
            <person name="Itoh H."/>
            <person name="Zhenxing X."/>
            <person name="Ushijima N."/>
            <person name="Masuda Y."/>
            <person name="Shiratori Y."/>
            <person name="Senoo K."/>
        </authorList>
    </citation>
    <scope>NUCLEOTIDE SEQUENCE [LARGE SCALE GENOMIC DNA]</scope>
    <source>
        <strain evidence="4">Red330</strain>
    </source>
</reference>
<keyword evidence="4" id="KW-1185">Reference proteome</keyword>
<evidence type="ECO:0000313" key="4">
    <source>
        <dbReference type="Proteomes" id="UP000556026"/>
    </source>
</evidence>
<evidence type="ECO:0000313" key="3">
    <source>
        <dbReference type="EMBL" id="GFO61206.1"/>
    </source>
</evidence>
<keyword evidence="1" id="KW-1133">Transmembrane helix</keyword>
<dbReference type="Proteomes" id="UP000556026">
    <property type="component" value="Unassembled WGS sequence"/>
</dbReference>
<dbReference type="PANTHER" id="PTHR40057:SF1">
    <property type="entry name" value="SLR1162 PROTEIN"/>
    <property type="match status" value="1"/>
</dbReference>
<dbReference type="SUPFAM" id="SSF54909">
    <property type="entry name" value="Dimeric alpha+beta barrel"/>
    <property type="match status" value="1"/>
</dbReference>
<dbReference type="GO" id="GO:0004497">
    <property type="term" value="F:monooxygenase activity"/>
    <property type="evidence" value="ECO:0007669"/>
    <property type="project" value="UniProtKB-KW"/>
</dbReference>
<accession>A0A6V8MMG8</accession>
<feature type="transmembrane region" description="Helical" evidence="1">
    <location>
        <begin position="128"/>
        <end position="148"/>
    </location>
</feature>
<keyword evidence="3" id="KW-0560">Oxidoreductase</keyword>
<feature type="domain" description="ABM" evidence="2">
    <location>
        <begin position="16"/>
        <end position="87"/>
    </location>
</feature>